<comment type="caution">
    <text evidence="7">The sequence shown here is derived from an EMBL/GenBank/DDBJ whole genome shotgun (WGS) entry which is preliminary data.</text>
</comment>
<evidence type="ECO:0000313" key="8">
    <source>
        <dbReference type="Proteomes" id="UP001551482"/>
    </source>
</evidence>
<feature type="region of interest" description="Disordered" evidence="6">
    <location>
        <begin position="1"/>
        <end position="25"/>
    </location>
</feature>
<dbReference type="Proteomes" id="UP001551482">
    <property type="component" value="Unassembled WGS sequence"/>
</dbReference>
<dbReference type="Gene3D" id="2.70.98.10">
    <property type="match status" value="1"/>
</dbReference>
<dbReference type="PANTHER" id="PTHR10091">
    <property type="entry name" value="ALDOSE-1-EPIMERASE"/>
    <property type="match status" value="1"/>
</dbReference>
<sequence length="399" mass="42389">MRAPGEDEVPVDAAPAAGPEEPGGCDAFPLPVAAPTVCQERFGTAPDGTPVHRWTLASPSGVEAAVLSFGAVLQSCRVPDRAGRPGNVVLGLPSVPDYAADDAYLGAVVGRYANRIAHGRFELDGVRYVLPTNDRGHTLHGGPDGFHRRVWTGAGFADGRRAGVRLRLRSPHMDMGFPGALDVEATYTLDADGTLAVDYRATTDRPTVVNLTQHAYWNLDGRSAAGDVLGHRLRVDADAYLPIDGGGIPYGEPASVRGTPFDFAPTLESTPMSLPTGNGPPTGVALGGRTQSAHPQVTAVNGIDHCFVLRDGIGLRRAAYLEGPRSGRELEVWTTEPGLQVYTSNALGAPFGRHAAVCLETQNFPDAPNRPTHPSPVLRPGRVHRSTTQYRFTHLPSRT</sequence>
<keyword evidence="8" id="KW-1185">Reference proteome</keyword>
<feature type="compositionally biased region" description="Acidic residues" evidence="6">
    <location>
        <begin position="1"/>
        <end position="10"/>
    </location>
</feature>
<feature type="compositionally biased region" description="Low complexity" evidence="6">
    <location>
        <begin position="11"/>
        <end position="24"/>
    </location>
</feature>
<dbReference type="InterPro" id="IPR014718">
    <property type="entry name" value="GH-type_carb-bd"/>
</dbReference>
<evidence type="ECO:0000256" key="5">
    <source>
        <dbReference type="PIRNR" id="PIRNR005096"/>
    </source>
</evidence>
<evidence type="ECO:0000313" key="7">
    <source>
        <dbReference type="EMBL" id="MEU8136216.1"/>
    </source>
</evidence>
<comment type="similarity">
    <text evidence="2 5">Belongs to the aldose epimerase family.</text>
</comment>
<evidence type="ECO:0000256" key="6">
    <source>
        <dbReference type="SAM" id="MobiDB-lite"/>
    </source>
</evidence>
<gene>
    <name evidence="7" type="ORF">AB0C36_22230</name>
</gene>
<dbReference type="EMBL" id="JBEZFP010000058">
    <property type="protein sequence ID" value="MEU8136216.1"/>
    <property type="molecule type" value="Genomic_DNA"/>
</dbReference>
<accession>A0ABV3DKC8</accession>
<dbReference type="EC" id="5.1.3.3" evidence="5"/>
<dbReference type="Pfam" id="PF01263">
    <property type="entry name" value="Aldose_epim"/>
    <property type="match status" value="1"/>
</dbReference>
<evidence type="ECO:0000256" key="3">
    <source>
        <dbReference type="ARBA" id="ARBA00023235"/>
    </source>
</evidence>
<dbReference type="PANTHER" id="PTHR10091:SF0">
    <property type="entry name" value="GALACTOSE MUTAROTASE"/>
    <property type="match status" value="1"/>
</dbReference>
<keyword evidence="3 5" id="KW-0413">Isomerase</keyword>
<dbReference type="InterPro" id="IPR047215">
    <property type="entry name" value="Galactose_mutarotase-like"/>
</dbReference>
<comment type="catalytic activity">
    <reaction evidence="5">
        <text>alpha-D-glucose = beta-D-glucose</text>
        <dbReference type="Rhea" id="RHEA:10264"/>
        <dbReference type="ChEBI" id="CHEBI:15903"/>
        <dbReference type="ChEBI" id="CHEBI:17925"/>
        <dbReference type="EC" id="5.1.3.3"/>
    </reaction>
</comment>
<dbReference type="InterPro" id="IPR008183">
    <property type="entry name" value="Aldose_1/G6P_1-epimerase"/>
</dbReference>
<name>A0ABV3DKC8_9ACTN</name>
<evidence type="ECO:0000256" key="2">
    <source>
        <dbReference type="ARBA" id="ARBA00006206"/>
    </source>
</evidence>
<dbReference type="InterPro" id="IPR011013">
    <property type="entry name" value="Gal_mutarotase_sf_dom"/>
</dbReference>
<dbReference type="InterPro" id="IPR015443">
    <property type="entry name" value="Aldose_1-epimerase"/>
</dbReference>
<evidence type="ECO:0000256" key="4">
    <source>
        <dbReference type="ARBA" id="ARBA00023277"/>
    </source>
</evidence>
<protein>
    <recommendedName>
        <fullName evidence="5">Aldose 1-epimerase</fullName>
        <ecNumber evidence="5">5.1.3.3</ecNumber>
    </recommendedName>
</protein>
<dbReference type="PIRSF" id="PIRSF005096">
    <property type="entry name" value="GALM"/>
    <property type="match status" value="1"/>
</dbReference>
<reference evidence="7 8" key="1">
    <citation type="submission" date="2024-06" db="EMBL/GenBank/DDBJ databases">
        <title>The Natural Products Discovery Center: Release of the First 8490 Sequenced Strains for Exploring Actinobacteria Biosynthetic Diversity.</title>
        <authorList>
            <person name="Kalkreuter E."/>
            <person name="Kautsar S.A."/>
            <person name="Yang D."/>
            <person name="Bader C.D."/>
            <person name="Teijaro C.N."/>
            <person name="Fluegel L."/>
            <person name="Davis C.M."/>
            <person name="Simpson J.R."/>
            <person name="Lauterbach L."/>
            <person name="Steele A.D."/>
            <person name="Gui C."/>
            <person name="Meng S."/>
            <person name="Li G."/>
            <person name="Viehrig K."/>
            <person name="Ye F."/>
            <person name="Su P."/>
            <person name="Kiefer A.F."/>
            <person name="Nichols A."/>
            <person name="Cepeda A.J."/>
            <person name="Yan W."/>
            <person name="Fan B."/>
            <person name="Jiang Y."/>
            <person name="Adhikari A."/>
            <person name="Zheng C.-J."/>
            <person name="Schuster L."/>
            <person name="Cowan T.M."/>
            <person name="Smanski M.J."/>
            <person name="Chevrette M.G."/>
            <person name="De Carvalho L.P.S."/>
            <person name="Shen B."/>
        </authorList>
    </citation>
    <scope>NUCLEOTIDE SEQUENCE [LARGE SCALE GENOMIC DNA]</scope>
    <source>
        <strain evidence="7 8">NPDC048946</strain>
    </source>
</reference>
<evidence type="ECO:0000256" key="1">
    <source>
        <dbReference type="ARBA" id="ARBA00005028"/>
    </source>
</evidence>
<dbReference type="SUPFAM" id="SSF74650">
    <property type="entry name" value="Galactose mutarotase-like"/>
    <property type="match status" value="1"/>
</dbReference>
<dbReference type="GO" id="GO:0016853">
    <property type="term" value="F:isomerase activity"/>
    <property type="evidence" value="ECO:0007669"/>
    <property type="project" value="UniProtKB-KW"/>
</dbReference>
<organism evidence="7 8">
    <name type="scientific">Streptodolium elevatio</name>
    <dbReference type="NCBI Taxonomy" id="3157996"/>
    <lineage>
        <taxon>Bacteria</taxon>
        <taxon>Bacillati</taxon>
        <taxon>Actinomycetota</taxon>
        <taxon>Actinomycetes</taxon>
        <taxon>Kitasatosporales</taxon>
        <taxon>Streptomycetaceae</taxon>
        <taxon>Streptodolium</taxon>
    </lineage>
</organism>
<proteinExistence type="inferred from homology"/>
<keyword evidence="4 5" id="KW-0119">Carbohydrate metabolism</keyword>
<comment type="pathway">
    <text evidence="1 5">Carbohydrate metabolism; hexose metabolism.</text>
</comment>
<dbReference type="CDD" id="cd09019">
    <property type="entry name" value="galactose_mutarotase_like"/>
    <property type="match status" value="1"/>
</dbReference>